<name>A0A067M5F4_BOTB1</name>
<feature type="region of interest" description="Disordered" evidence="1">
    <location>
        <begin position="1"/>
        <end position="90"/>
    </location>
</feature>
<gene>
    <name evidence="2" type="ORF">BOTBODRAFT_35762</name>
</gene>
<dbReference type="OrthoDB" id="3268127at2759"/>
<dbReference type="HOGENOM" id="CLU_836758_0_0_1"/>
<dbReference type="InParanoid" id="A0A067M5F4"/>
<accession>A0A067M5F4</accession>
<reference evidence="3" key="1">
    <citation type="journal article" date="2014" name="Proc. Natl. Acad. Sci. U.S.A.">
        <title>Extensive sampling of basidiomycete genomes demonstrates inadequacy of the white-rot/brown-rot paradigm for wood decay fungi.</title>
        <authorList>
            <person name="Riley R."/>
            <person name="Salamov A.A."/>
            <person name="Brown D.W."/>
            <person name="Nagy L.G."/>
            <person name="Floudas D."/>
            <person name="Held B.W."/>
            <person name="Levasseur A."/>
            <person name="Lombard V."/>
            <person name="Morin E."/>
            <person name="Otillar R."/>
            <person name="Lindquist E.A."/>
            <person name="Sun H."/>
            <person name="LaButti K.M."/>
            <person name="Schmutz J."/>
            <person name="Jabbour D."/>
            <person name="Luo H."/>
            <person name="Baker S.E."/>
            <person name="Pisabarro A.G."/>
            <person name="Walton J.D."/>
            <person name="Blanchette R.A."/>
            <person name="Henrissat B."/>
            <person name="Martin F."/>
            <person name="Cullen D."/>
            <person name="Hibbett D.S."/>
            <person name="Grigoriev I.V."/>
        </authorList>
    </citation>
    <scope>NUCLEOTIDE SEQUENCE [LARGE SCALE GENOMIC DNA]</scope>
    <source>
        <strain evidence="3">FD-172 SS1</strain>
    </source>
</reference>
<protein>
    <submittedName>
        <fullName evidence="2">Uncharacterized protein</fullName>
    </submittedName>
</protein>
<sequence length="332" mass="37070">MSPTLMMPVTPTNHRFYRTPASSSPLRPVGSSPAAPSSPLNPHYHTYQPPSSSRRSSYKSRISKEDFFRTPPSGGGLRSRHGAQSNQEGPQLLWRERFLAKCVKRMSMDRQKQREARRMGTSAAYPGSSDIGSSEADMDMDMEEDENEVDDELYRRVINSENLRKKRMHEYSYQHDVGSSIDPDMDDVAALEEEFVRSNPAGNEYDPLEDEAEMAAEYEAYLASQTMDADMVYDTPHAACGSLFLETVLSSACPQCATPSLQPMSQSDMAAPGMVCGHCQLTVPLGQARESWNKYHPYPDPAHVPLATNSPLVWDGLFMMCAMESCSWAHSF</sequence>
<dbReference type="EMBL" id="KL198062">
    <property type="protein sequence ID" value="KDQ11008.1"/>
    <property type="molecule type" value="Genomic_DNA"/>
</dbReference>
<dbReference type="AlphaFoldDB" id="A0A067M5F4"/>
<dbReference type="Proteomes" id="UP000027195">
    <property type="component" value="Unassembled WGS sequence"/>
</dbReference>
<organism evidence="2 3">
    <name type="scientific">Botryobasidium botryosum (strain FD-172 SS1)</name>
    <dbReference type="NCBI Taxonomy" id="930990"/>
    <lineage>
        <taxon>Eukaryota</taxon>
        <taxon>Fungi</taxon>
        <taxon>Dikarya</taxon>
        <taxon>Basidiomycota</taxon>
        <taxon>Agaricomycotina</taxon>
        <taxon>Agaricomycetes</taxon>
        <taxon>Cantharellales</taxon>
        <taxon>Botryobasidiaceae</taxon>
        <taxon>Botryobasidium</taxon>
    </lineage>
</organism>
<feature type="compositionally biased region" description="Basic and acidic residues" evidence="1">
    <location>
        <begin position="109"/>
        <end position="118"/>
    </location>
</feature>
<feature type="region of interest" description="Disordered" evidence="1">
    <location>
        <begin position="109"/>
        <end position="136"/>
    </location>
</feature>
<dbReference type="STRING" id="930990.A0A067M5F4"/>
<proteinExistence type="predicted"/>
<evidence type="ECO:0000313" key="2">
    <source>
        <dbReference type="EMBL" id="KDQ11008.1"/>
    </source>
</evidence>
<evidence type="ECO:0000256" key="1">
    <source>
        <dbReference type="SAM" id="MobiDB-lite"/>
    </source>
</evidence>
<evidence type="ECO:0000313" key="3">
    <source>
        <dbReference type="Proteomes" id="UP000027195"/>
    </source>
</evidence>
<keyword evidence="3" id="KW-1185">Reference proteome</keyword>